<dbReference type="EMBL" id="QPMM01000001">
    <property type="protein sequence ID" value="RFS26671.1"/>
    <property type="molecule type" value="Genomic_DNA"/>
</dbReference>
<evidence type="ECO:0000313" key="3">
    <source>
        <dbReference type="Proteomes" id="UP000260644"/>
    </source>
</evidence>
<dbReference type="RefSeq" id="WP_116973862.1">
    <property type="nucleotide sequence ID" value="NZ_QPMM01000001.1"/>
</dbReference>
<dbReference type="Pfam" id="PF23657">
    <property type="entry name" value="DUF7151"/>
    <property type="match status" value="2"/>
</dbReference>
<evidence type="ECO:0000259" key="1">
    <source>
        <dbReference type="Pfam" id="PF23657"/>
    </source>
</evidence>
<feature type="domain" description="DUF7151" evidence="1">
    <location>
        <begin position="84"/>
        <end position="128"/>
    </location>
</feature>
<reference evidence="2 3" key="1">
    <citation type="submission" date="2018-07" db="EMBL/GenBank/DDBJ databases">
        <title>Chitinophaga K2CV101002-2 sp. nov., isolated from a monsoon evergreen broad-leaved forest soil.</title>
        <authorList>
            <person name="Lv Y."/>
        </authorList>
    </citation>
    <scope>NUCLEOTIDE SEQUENCE [LARGE SCALE GENOMIC DNA]</scope>
    <source>
        <strain evidence="2 3">GDMCC 1.1288</strain>
    </source>
</reference>
<keyword evidence="3" id="KW-1185">Reference proteome</keyword>
<feature type="domain" description="DUF7151" evidence="1">
    <location>
        <begin position="31"/>
        <end position="75"/>
    </location>
</feature>
<proteinExistence type="predicted"/>
<accession>A0A3E1YH00</accession>
<name>A0A3E1YH00_9BACT</name>
<protein>
    <recommendedName>
        <fullName evidence="1">DUF7151 domain-containing protein</fullName>
    </recommendedName>
</protein>
<organism evidence="2 3">
    <name type="scientific">Chitinophaga silvatica</name>
    <dbReference type="NCBI Taxonomy" id="2282649"/>
    <lineage>
        <taxon>Bacteria</taxon>
        <taxon>Pseudomonadati</taxon>
        <taxon>Bacteroidota</taxon>
        <taxon>Chitinophagia</taxon>
        <taxon>Chitinophagales</taxon>
        <taxon>Chitinophagaceae</taxon>
        <taxon>Chitinophaga</taxon>
    </lineage>
</organism>
<dbReference type="InterPro" id="IPR055575">
    <property type="entry name" value="DUF7151"/>
</dbReference>
<dbReference type="OrthoDB" id="676424at2"/>
<gene>
    <name evidence="2" type="ORF">DVR12_02455</name>
</gene>
<dbReference type="Proteomes" id="UP000260644">
    <property type="component" value="Unassembled WGS sequence"/>
</dbReference>
<comment type="caution">
    <text evidence="2">The sequence shown here is derived from an EMBL/GenBank/DDBJ whole genome shotgun (WGS) entry which is preliminary data.</text>
</comment>
<sequence length="228" mass="24970">MKIYFLPFIALLSISFILSCKKDQRPKGHSSLIKTTVEPAGTNCQSGGYKIETGIDINDNNILDNSEVTNTSFICNGNNNETGTLINVKEEKPGSNCPNGGYRIETGTDKNKDGILDTNEVTATSFICSSALSYTAIINQSGTAAPQSNILENTLDISITWTRLSSGRYLGTISPQVDLSRTVIMSTNDRWVKCEFQSNHEVFLMNEPGVNGFADNVSNYTLQIKTFK</sequence>
<dbReference type="AlphaFoldDB" id="A0A3E1YH00"/>
<evidence type="ECO:0000313" key="2">
    <source>
        <dbReference type="EMBL" id="RFS26671.1"/>
    </source>
</evidence>
<dbReference type="PROSITE" id="PS51257">
    <property type="entry name" value="PROKAR_LIPOPROTEIN"/>
    <property type="match status" value="1"/>
</dbReference>